<evidence type="ECO:0008006" key="4">
    <source>
        <dbReference type="Google" id="ProtNLM"/>
    </source>
</evidence>
<name>A0A7X0AWD7_9PROT</name>
<dbReference type="PROSITE" id="PS51257">
    <property type="entry name" value="PROKAR_LIPOPROTEIN"/>
    <property type="match status" value="1"/>
</dbReference>
<protein>
    <recommendedName>
        <fullName evidence="4">Lipoprotein</fullName>
    </recommendedName>
</protein>
<gene>
    <name evidence="2" type="ORF">FHS74_001892</name>
</gene>
<reference evidence="2 3" key="1">
    <citation type="submission" date="2020-08" db="EMBL/GenBank/DDBJ databases">
        <title>Genomic Encyclopedia of Type Strains, Phase IV (KMG-IV): sequencing the most valuable type-strain genomes for metagenomic binning, comparative biology and taxonomic classification.</title>
        <authorList>
            <person name="Goeker M."/>
        </authorList>
    </citation>
    <scope>NUCLEOTIDE SEQUENCE [LARGE SCALE GENOMIC DNA]</scope>
    <source>
        <strain evidence="2 3">DSM 22198</strain>
    </source>
</reference>
<dbReference type="Proteomes" id="UP000539175">
    <property type="component" value="Unassembled WGS sequence"/>
</dbReference>
<keyword evidence="3" id="KW-1185">Reference proteome</keyword>
<dbReference type="EMBL" id="JACIIZ010000004">
    <property type="protein sequence ID" value="MBB6251347.1"/>
    <property type="molecule type" value="Genomic_DNA"/>
</dbReference>
<feature type="signal peptide" evidence="1">
    <location>
        <begin position="1"/>
        <end position="22"/>
    </location>
</feature>
<evidence type="ECO:0000313" key="3">
    <source>
        <dbReference type="Proteomes" id="UP000539175"/>
    </source>
</evidence>
<accession>A0A7X0AWD7</accession>
<feature type="chain" id="PRO_5030658360" description="Lipoprotein" evidence="1">
    <location>
        <begin position="23"/>
        <end position="171"/>
    </location>
</feature>
<sequence>MITGRLMAAAAAVALVAGCMQRVDVTPVTLNANGGTAAGVARPAGMPMPEHLSVARTVPADLDRKLGFFVSLHEDCTVVPGLDIRILTSPTHGTARLQGEKDYPSFPAGNPRASCNKATAPGQQLWYQPAPGFIGTDVVLLQIYWPTGPAQTLTYTITVQGGGVPPTPATK</sequence>
<dbReference type="AlphaFoldDB" id="A0A7X0AWD7"/>
<evidence type="ECO:0000313" key="2">
    <source>
        <dbReference type="EMBL" id="MBB6251347.1"/>
    </source>
</evidence>
<organism evidence="2 3">
    <name type="scientific">Nitrospirillum iridis</name>
    <dbReference type="NCBI Taxonomy" id="765888"/>
    <lineage>
        <taxon>Bacteria</taxon>
        <taxon>Pseudomonadati</taxon>
        <taxon>Pseudomonadota</taxon>
        <taxon>Alphaproteobacteria</taxon>
        <taxon>Rhodospirillales</taxon>
        <taxon>Azospirillaceae</taxon>
        <taxon>Nitrospirillum</taxon>
    </lineage>
</organism>
<evidence type="ECO:0000256" key="1">
    <source>
        <dbReference type="SAM" id="SignalP"/>
    </source>
</evidence>
<comment type="caution">
    <text evidence="2">The sequence shown here is derived from an EMBL/GenBank/DDBJ whole genome shotgun (WGS) entry which is preliminary data.</text>
</comment>
<proteinExistence type="predicted"/>
<keyword evidence="1" id="KW-0732">Signal</keyword>